<dbReference type="Proteomes" id="UP000003113">
    <property type="component" value="Unassembled WGS sequence"/>
</dbReference>
<dbReference type="AlphaFoldDB" id="H0F714"/>
<sequence>MRIFRVFGLKGSSGKLWAVELQESFYEANARRLPRISKA</sequence>
<name>H0F714_9BURK</name>
<proteinExistence type="predicted"/>
<evidence type="ECO:0000313" key="1">
    <source>
        <dbReference type="EMBL" id="EHK65928.1"/>
    </source>
</evidence>
<gene>
    <name evidence="1" type="ORF">KYC_12403</name>
</gene>
<accession>H0F714</accession>
<keyword evidence="2" id="KW-1185">Reference proteome</keyword>
<protein>
    <submittedName>
        <fullName evidence="1">Uncharacterized protein</fullName>
    </submittedName>
</protein>
<reference evidence="1 2" key="1">
    <citation type="journal article" date="2012" name="J. Bacteriol.">
        <title>Genome sequence of the highly efficient arsenite-oxidizing bacterium Achromobacter arsenitoxydans SY8.</title>
        <authorList>
            <person name="Li X."/>
            <person name="Hu Y."/>
            <person name="Gong J."/>
            <person name="Lin Y."/>
            <person name="Johnstone L."/>
            <person name="Rensing C."/>
            <person name="Wang G."/>
        </authorList>
    </citation>
    <scope>NUCLEOTIDE SEQUENCE [LARGE SCALE GENOMIC DNA]</scope>
    <source>
        <strain evidence="1 2">SY8</strain>
    </source>
</reference>
<dbReference type="EMBL" id="AGUF01000046">
    <property type="protein sequence ID" value="EHK65928.1"/>
    <property type="molecule type" value="Genomic_DNA"/>
</dbReference>
<comment type="caution">
    <text evidence="1">The sequence shown here is derived from an EMBL/GenBank/DDBJ whole genome shotgun (WGS) entry which is preliminary data.</text>
</comment>
<organism evidence="1 2">
    <name type="scientific">Achromobacter arsenitoxydans SY8</name>
    <dbReference type="NCBI Taxonomy" id="477184"/>
    <lineage>
        <taxon>Bacteria</taxon>
        <taxon>Pseudomonadati</taxon>
        <taxon>Pseudomonadota</taxon>
        <taxon>Betaproteobacteria</taxon>
        <taxon>Burkholderiales</taxon>
        <taxon>Alcaligenaceae</taxon>
        <taxon>Achromobacter</taxon>
    </lineage>
</organism>
<evidence type="ECO:0000313" key="2">
    <source>
        <dbReference type="Proteomes" id="UP000003113"/>
    </source>
</evidence>